<dbReference type="PATRIC" id="fig|1423726.3.peg.1591"/>
<protein>
    <submittedName>
        <fullName evidence="1">Uncharacterized protein</fullName>
    </submittedName>
</protein>
<accession>A0A0R1GG32</accession>
<evidence type="ECO:0000313" key="2">
    <source>
        <dbReference type="Proteomes" id="UP000051461"/>
    </source>
</evidence>
<proteinExistence type="predicted"/>
<comment type="caution">
    <text evidence="1">The sequence shown here is derived from an EMBL/GenBank/DDBJ whole genome shotgun (WGS) entry which is preliminary data.</text>
</comment>
<organism evidence="1 2">
    <name type="scientific">Loigolactobacillus bifermentans DSM 20003</name>
    <dbReference type="NCBI Taxonomy" id="1423726"/>
    <lineage>
        <taxon>Bacteria</taxon>
        <taxon>Bacillati</taxon>
        <taxon>Bacillota</taxon>
        <taxon>Bacilli</taxon>
        <taxon>Lactobacillales</taxon>
        <taxon>Lactobacillaceae</taxon>
        <taxon>Loigolactobacillus</taxon>
    </lineage>
</organism>
<dbReference type="RefSeq" id="WP_057905601.1">
    <property type="nucleotide sequence ID" value="NZ_AZDA01000128.1"/>
</dbReference>
<dbReference type="AlphaFoldDB" id="A0A0R1GG32"/>
<sequence>MALKLQQLHVENIKDIQDGTIDFRQVGPVLGLYPLTQAKLAIQIGDIFKFMREMMDRGQTVGAVEASTALATLKQVSQIELTFKMDQALITYQVAFTQTNLAKWKMNGVQVVREKVCCQNIGVATTQILLDYRNPDLATTEEDAQHLPLWYLTPKACQCVARWYLLKQLQQEIEARNSSFLFSWGCDNLLSQRVLPQRLEEVRNQLIDWLRQMSLYTFHETNDLEPAFPLPNHFSGITPIAMDTPELVLEGDYREAKRIMRQINYILAVLKPDLRLDLFQNDFHNWHRIRINTQRGPQLNELPLPLKHVIFCLGGLIEAYHNPNALVVLPRTALDVPRFTALIAVLAKNAKGQVIFTAADTRLMTPLQPTACVLVTDQKKAHYQSWTRHAFPIQPAETPCVSLVTLRKAFEQATTFAMQF</sequence>
<dbReference type="EMBL" id="AZDA01000128">
    <property type="protein sequence ID" value="KRK33000.1"/>
    <property type="molecule type" value="Genomic_DNA"/>
</dbReference>
<evidence type="ECO:0000313" key="1">
    <source>
        <dbReference type="EMBL" id="KRK33000.1"/>
    </source>
</evidence>
<gene>
    <name evidence="1" type="ORF">FC07_GL001537</name>
</gene>
<keyword evidence="2" id="KW-1185">Reference proteome</keyword>
<dbReference type="STRING" id="1423726.FC07_GL001537"/>
<dbReference type="Proteomes" id="UP000051461">
    <property type="component" value="Unassembled WGS sequence"/>
</dbReference>
<name>A0A0R1GG32_9LACO</name>
<reference evidence="1 2" key="1">
    <citation type="journal article" date="2015" name="Genome Announc.">
        <title>Expanding the biotechnology potential of lactobacilli through comparative genomics of 213 strains and associated genera.</title>
        <authorList>
            <person name="Sun Z."/>
            <person name="Harris H.M."/>
            <person name="McCann A."/>
            <person name="Guo C."/>
            <person name="Argimon S."/>
            <person name="Zhang W."/>
            <person name="Yang X."/>
            <person name="Jeffery I.B."/>
            <person name="Cooney J.C."/>
            <person name="Kagawa T.F."/>
            <person name="Liu W."/>
            <person name="Song Y."/>
            <person name="Salvetti E."/>
            <person name="Wrobel A."/>
            <person name="Rasinkangas P."/>
            <person name="Parkhill J."/>
            <person name="Rea M.C."/>
            <person name="O'Sullivan O."/>
            <person name="Ritari J."/>
            <person name="Douillard F.P."/>
            <person name="Paul Ross R."/>
            <person name="Yang R."/>
            <person name="Briner A.E."/>
            <person name="Felis G.E."/>
            <person name="de Vos W.M."/>
            <person name="Barrangou R."/>
            <person name="Klaenhammer T.R."/>
            <person name="Caufield P.W."/>
            <person name="Cui Y."/>
            <person name="Zhang H."/>
            <person name="O'Toole P.W."/>
        </authorList>
    </citation>
    <scope>NUCLEOTIDE SEQUENCE [LARGE SCALE GENOMIC DNA]</scope>
    <source>
        <strain evidence="1 2">DSM 20003</strain>
    </source>
</reference>